<evidence type="ECO:0000256" key="1">
    <source>
        <dbReference type="ARBA" id="ARBA00005591"/>
    </source>
</evidence>
<evidence type="ECO:0000313" key="7">
    <source>
        <dbReference type="Proteomes" id="UP001153069"/>
    </source>
</evidence>
<dbReference type="Gene3D" id="3.30.1060.10">
    <property type="entry name" value="Peptide methionine sulphoxide reductase MsrA"/>
    <property type="match status" value="1"/>
</dbReference>
<gene>
    <name evidence="6" type="ORF">SEMRO_650_G181430.1</name>
</gene>
<dbReference type="AlphaFoldDB" id="A0A9N8E4B2"/>
<feature type="domain" description="Peptide methionine sulphoxide reductase MsrA" evidence="5">
    <location>
        <begin position="12"/>
        <end position="143"/>
    </location>
</feature>
<evidence type="ECO:0000313" key="6">
    <source>
        <dbReference type="EMBL" id="CAB9514387.1"/>
    </source>
</evidence>
<protein>
    <recommendedName>
        <fullName evidence="2">peptide-methionine (S)-S-oxide reductase</fullName>
        <ecNumber evidence="2">1.8.4.11</ecNumber>
    </recommendedName>
    <alternativeName>
        <fullName evidence="4">Peptide-methionine (S)-S-oxide reductase</fullName>
    </alternativeName>
</protein>
<organism evidence="6 7">
    <name type="scientific">Seminavis robusta</name>
    <dbReference type="NCBI Taxonomy" id="568900"/>
    <lineage>
        <taxon>Eukaryota</taxon>
        <taxon>Sar</taxon>
        <taxon>Stramenopiles</taxon>
        <taxon>Ochrophyta</taxon>
        <taxon>Bacillariophyta</taxon>
        <taxon>Bacillariophyceae</taxon>
        <taxon>Bacillariophycidae</taxon>
        <taxon>Naviculales</taxon>
        <taxon>Naviculaceae</taxon>
        <taxon>Seminavis</taxon>
    </lineage>
</organism>
<comment type="similarity">
    <text evidence="1">Belongs to the MsrA Met sulfoxide reductase family.</text>
</comment>
<evidence type="ECO:0000256" key="4">
    <source>
        <dbReference type="ARBA" id="ARBA00030643"/>
    </source>
</evidence>
<dbReference type="InterPro" id="IPR036509">
    <property type="entry name" value="Met_Sox_Rdtase_MsrA_sf"/>
</dbReference>
<dbReference type="InterPro" id="IPR002569">
    <property type="entry name" value="Met_Sox_Rdtase_MsrA_dom"/>
</dbReference>
<keyword evidence="7" id="KW-1185">Reference proteome</keyword>
<dbReference type="EMBL" id="CAICTM010000649">
    <property type="protein sequence ID" value="CAB9514387.1"/>
    <property type="molecule type" value="Genomic_DNA"/>
</dbReference>
<evidence type="ECO:0000259" key="5">
    <source>
        <dbReference type="Pfam" id="PF01625"/>
    </source>
</evidence>
<proteinExistence type="inferred from homology"/>
<dbReference type="SUPFAM" id="SSF55068">
    <property type="entry name" value="Peptide methionine sulfoxide reductase"/>
    <property type="match status" value="1"/>
</dbReference>
<evidence type="ECO:0000256" key="3">
    <source>
        <dbReference type="ARBA" id="ARBA00023002"/>
    </source>
</evidence>
<dbReference type="GO" id="GO:0008113">
    <property type="term" value="F:peptide-methionine (S)-S-oxide reductase activity"/>
    <property type="evidence" value="ECO:0007669"/>
    <property type="project" value="UniProtKB-EC"/>
</dbReference>
<keyword evidence="3" id="KW-0560">Oxidoreductase</keyword>
<reference evidence="6" key="1">
    <citation type="submission" date="2020-06" db="EMBL/GenBank/DDBJ databases">
        <authorList>
            <consortium name="Plant Systems Biology data submission"/>
        </authorList>
    </citation>
    <scope>NUCLEOTIDE SEQUENCE</scope>
    <source>
        <strain evidence="6">D6</strain>
    </source>
</reference>
<dbReference type="Proteomes" id="UP001153069">
    <property type="component" value="Unassembled WGS sequence"/>
</dbReference>
<evidence type="ECO:0000256" key="2">
    <source>
        <dbReference type="ARBA" id="ARBA00012502"/>
    </source>
</evidence>
<sequence length="148" mass="17213">MPRQREPTFVLFWGPQRDYDHVDVEGILETVVGYTGSKDEQAHSPTYQNVQDFAEAMRVTFDPSKISYEELLTMMFSFATPADPRFAGTQYRFAIFYHTQEQKALAEKAVEARGRLGSWVAVEPASDFYRAEEYHQKYIDKQTMSMFI</sequence>
<dbReference type="PANTHER" id="PTHR43774">
    <property type="entry name" value="PEPTIDE METHIONINE SULFOXIDE REDUCTASE"/>
    <property type="match status" value="1"/>
</dbReference>
<accession>A0A9N8E4B2</accession>
<dbReference type="PANTHER" id="PTHR43774:SF1">
    <property type="entry name" value="PEPTIDE METHIONINE SULFOXIDE REDUCTASE MSRA 2"/>
    <property type="match status" value="1"/>
</dbReference>
<dbReference type="OrthoDB" id="77405at2759"/>
<dbReference type="EC" id="1.8.4.11" evidence="2"/>
<dbReference type="Pfam" id="PF01625">
    <property type="entry name" value="PMSR"/>
    <property type="match status" value="1"/>
</dbReference>
<name>A0A9N8E4B2_9STRA</name>
<comment type="caution">
    <text evidence="6">The sequence shown here is derived from an EMBL/GenBank/DDBJ whole genome shotgun (WGS) entry which is preliminary data.</text>
</comment>